<evidence type="ECO:0000313" key="1">
    <source>
        <dbReference type="EMBL" id="GET91644.1"/>
    </source>
</evidence>
<proteinExistence type="predicted"/>
<name>A0A640KRJ7_LEITA</name>
<evidence type="ECO:0000313" key="2">
    <source>
        <dbReference type="Proteomes" id="UP000419144"/>
    </source>
</evidence>
<dbReference type="OrthoDB" id="276952at2759"/>
<protein>
    <submittedName>
        <fullName evidence="1">Uncharacterized protein</fullName>
    </submittedName>
</protein>
<organism evidence="1 2">
    <name type="scientific">Leishmania tarentolae</name>
    <name type="common">Sauroleishmania tarentolae</name>
    <dbReference type="NCBI Taxonomy" id="5689"/>
    <lineage>
        <taxon>Eukaryota</taxon>
        <taxon>Discoba</taxon>
        <taxon>Euglenozoa</taxon>
        <taxon>Kinetoplastea</taxon>
        <taxon>Metakinetoplastina</taxon>
        <taxon>Trypanosomatida</taxon>
        <taxon>Trypanosomatidae</taxon>
        <taxon>Leishmaniinae</taxon>
        <taxon>Leishmania</taxon>
        <taxon>lizard Leishmania</taxon>
    </lineage>
</organism>
<keyword evidence="2" id="KW-1185">Reference proteome</keyword>
<sequence>MHQRTDGTSGYFNDVPYFTPVETTVFYEAVQSCRLHRLPAHLMVKPRSIPFFTDCDSALARALEKTDTGKKGKLKVESSAPLPIFTTDFSANQILFKPSGEDYVSLREVCRIFDASIRSAEFNTVDINSLNNEAINTVWTELLLFLNSCSGSVGRFVVHNIDTLCSMSDGSCEFLVSLLLTGVASILHYYDRIGDRKALLSAVCIEFTILNTERGSRVADSLQFFVEKCLRLTVCRSHEDNFKIAYDGLISSMHCIEFSDGEWMDTICGETVDAHETLCDKDTDVAGSGCFISPIVLLIVPPVHFLRVALEKQIMDSYSSEALRVQSDGGWNCAQFNKKTPLVFTCSSYWLVEQMSMPKGDGLLHRLNVQIIVHGGFCEIGDSAEEEAVRCVIALRSCGIQWDEMRVMQHKKPSYWRLEEPLTFQSNSAPAQDCANALLLLFRRFLTPYSPFSKQPYTSLPRDIFFSRRAWDFYHRLTQTLRLAGVLAPAADALSETIELTVLGRFLSYRFRIREGALVDATLTVTDGKAILWAFLFRQPISVPLDVIKSCHAFDSWVDAAVTDFCKVYRLEFEPLAATPRKALVAQLALFGIGDCAVRDRVHYLLSSPSGIRTPLRQHLVTAAPTNCRGWYEQAPLNAGLALEKKEVNVFCLPPQSAYCELEAIEKGTSFRIQCPMELSYPLIIAHSVLHISLHNVCVFSETIEPSVVNPLPPHLLESGVMSNLLCEVARGNTGFWLDGVMNEIVLTSSASSVFAPLTLKGREHIPYCERELFTRKRPRQEREAVKVSKSEEFKGTLPRTAAERSAVEELADLIRTIGREKAEKAVRGKKGFSFLEPSHELYPFYLYNLKR</sequence>
<dbReference type="VEuPathDB" id="TriTrypDB:LtaPh_3232000"/>
<reference evidence="1" key="1">
    <citation type="submission" date="2019-11" db="EMBL/GenBank/DDBJ databases">
        <title>Leishmania tarentolae CDS.</title>
        <authorList>
            <person name="Goto Y."/>
            <person name="Yamagishi J."/>
        </authorList>
    </citation>
    <scope>NUCLEOTIDE SEQUENCE [LARGE SCALE GENOMIC DNA]</scope>
    <source>
        <strain evidence="1">Parrot Tar II</strain>
    </source>
</reference>
<comment type="caution">
    <text evidence="1">The sequence shown here is derived from an EMBL/GenBank/DDBJ whole genome shotgun (WGS) entry which is preliminary data.</text>
</comment>
<accession>A0A640KRJ7</accession>
<gene>
    <name evidence="1" type="ORF">LtaPh_3232000</name>
</gene>
<dbReference type="EMBL" id="BLBS01000049">
    <property type="protein sequence ID" value="GET91644.1"/>
    <property type="molecule type" value="Genomic_DNA"/>
</dbReference>
<dbReference type="AlphaFoldDB" id="A0A640KRJ7"/>
<dbReference type="Proteomes" id="UP000419144">
    <property type="component" value="Unassembled WGS sequence"/>
</dbReference>